<dbReference type="InterPro" id="IPR029058">
    <property type="entry name" value="AB_hydrolase_fold"/>
</dbReference>
<dbReference type="STRING" id="28091.SAMEA3174300_01613"/>
<dbReference type="SUPFAM" id="SSF53474">
    <property type="entry name" value="alpha/beta-Hydrolases"/>
    <property type="match status" value="1"/>
</dbReference>
<dbReference type="PANTHER" id="PTHR37946:SF1">
    <property type="entry name" value="SLL1969 PROTEIN"/>
    <property type="match status" value="1"/>
</dbReference>
<dbReference type="AlphaFoldDB" id="A0A448VMH9"/>
<reference evidence="1 2" key="1">
    <citation type="submission" date="2018-12" db="EMBL/GenBank/DDBJ databases">
        <authorList>
            <consortium name="Pathogen Informatics"/>
        </authorList>
    </citation>
    <scope>NUCLEOTIDE SEQUENCE [LARGE SCALE GENOMIC DNA]</scope>
    <source>
        <strain evidence="1 2">NCTC12742</strain>
    </source>
</reference>
<organism evidence="1 2">
    <name type="scientific">Neisseria weaveri</name>
    <dbReference type="NCBI Taxonomy" id="28091"/>
    <lineage>
        <taxon>Bacteria</taxon>
        <taxon>Pseudomonadati</taxon>
        <taxon>Pseudomonadota</taxon>
        <taxon>Betaproteobacteria</taxon>
        <taxon>Neisseriales</taxon>
        <taxon>Neisseriaceae</taxon>
        <taxon>Neisseria</taxon>
    </lineage>
</organism>
<evidence type="ECO:0000313" key="2">
    <source>
        <dbReference type="Proteomes" id="UP000272771"/>
    </source>
</evidence>
<accession>A0A448VMH9</accession>
<dbReference type="Proteomes" id="UP000272771">
    <property type="component" value="Chromosome"/>
</dbReference>
<dbReference type="PANTHER" id="PTHR37946">
    <property type="entry name" value="SLL1969 PROTEIN"/>
    <property type="match status" value="1"/>
</dbReference>
<dbReference type="OrthoDB" id="489469at2"/>
<gene>
    <name evidence="1" type="ORF">NCTC12742_00989</name>
</gene>
<dbReference type="Gene3D" id="3.40.50.1820">
    <property type="entry name" value="alpha/beta hydrolase"/>
    <property type="match status" value="1"/>
</dbReference>
<dbReference type="EMBL" id="LR134533">
    <property type="protein sequence ID" value="VEJ51015.1"/>
    <property type="molecule type" value="Genomic_DNA"/>
</dbReference>
<sequence>MRHKVVLLHGIHMHAWSLLPFAHLLKSCDVEARTFGYYSVMGCFDDHVCALAEWVQRFYAEDEGPLHFVGHSLGGLVLRYFAAAYPQWVTGKIVTLGTPHQGSMAAEKLNNLMPFVLGKAYDHALDGCLPPLPETVCLGSIAGCKPLGLGRVLGLPGDNDGTVTVAETCVEGMRDHIVLPVTHTGMLVDQAVARQTAYFLQHGRFNHA</sequence>
<dbReference type="RefSeq" id="WP_004283247.1">
    <property type="nucleotide sequence ID" value="NZ_CAUJRG010000007.1"/>
</dbReference>
<keyword evidence="2" id="KW-1185">Reference proteome</keyword>
<proteinExistence type="predicted"/>
<dbReference type="Pfam" id="PF02089">
    <property type="entry name" value="Palm_thioest"/>
    <property type="match status" value="1"/>
</dbReference>
<evidence type="ECO:0000313" key="1">
    <source>
        <dbReference type="EMBL" id="VEJ51015.1"/>
    </source>
</evidence>
<protein>
    <submittedName>
        <fullName evidence="1">Alpha/beta hydrolase family</fullName>
    </submittedName>
</protein>
<name>A0A448VMH9_9NEIS</name>
<keyword evidence="1" id="KW-0378">Hydrolase</keyword>
<dbReference type="GO" id="GO:0016787">
    <property type="term" value="F:hydrolase activity"/>
    <property type="evidence" value="ECO:0007669"/>
    <property type="project" value="UniProtKB-KW"/>
</dbReference>